<dbReference type="OrthoDB" id="10003116at2759"/>
<dbReference type="GO" id="GO:0005794">
    <property type="term" value="C:Golgi apparatus"/>
    <property type="evidence" value="ECO:0007669"/>
    <property type="project" value="TreeGrafter"/>
</dbReference>
<keyword evidence="3 6" id="KW-1133">Transmembrane helix</keyword>
<sequence length="484" mass="52336">MAPARYAPLPNPRSVPDAEREMDDAFAADDDDFSDHNETTPLNIGHAHDAHDDAPPQTPHTGAYDFERDYDMPPPGSPPGPSSIAIPNNIGNSNGLLPTSPVVNAAPRPSFFRRAVGAILPSHYQRVPAAPARPRGGGIENDGVFANVMAKPGRQVQVTAENGDVYMVPEETQNEAPPSYAAAQLDAAPAYWETTVHAPIPSDLSGDMIIDELPTGTVFTFFFTALISWFFQLPGFLITYLCHSTHAGRFGSQLGLALTLIQFGFSASMSDSIEVPILPIDSGVHDHEGMGMGTDWQDSMNATLSMILSTATADAPTPTSSVVDWPSASAMPIEDLNPYSDMQAPTTFGRQWMSFLLMTIGWFLLLTSIIGYVRVKRYELSIRASSTRGVTPDDTERDVALRRNLTEIFAMPLTEEDGQNEQGPPMQPIGSGRPLVHLDEEARARPHHGGAPGARFAGRRAAMIHHVCTGRCDLIVICGRPVVD</sequence>
<dbReference type="InterPro" id="IPR019325">
    <property type="entry name" value="NEDD4/Bsd2"/>
</dbReference>
<dbReference type="GO" id="GO:0005783">
    <property type="term" value="C:endoplasmic reticulum"/>
    <property type="evidence" value="ECO:0007669"/>
    <property type="project" value="TreeGrafter"/>
</dbReference>
<evidence type="ECO:0000256" key="2">
    <source>
        <dbReference type="ARBA" id="ARBA00022692"/>
    </source>
</evidence>
<proteinExistence type="predicted"/>
<comment type="subcellular location">
    <subcellularLocation>
        <location evidence="1">Membrane</location>
        <topology evidence="1">Multi-pass membrane protein</topology>
    </subcellularLocation>
</comment>
<keyword evidence="4 6" id="KW-0472">Membrane</keyword>
<evidence type="ECO:0008006" key="9">
    <source>
        <dbReference type="Google" id="ProtNLM"/>
    </source>
</evidence>
<dbReference type="PANTHER" id="PTHR13396">
    <property type="entry name" value="NEDD4 FAMILY INTERACTING PROTEIN 1/2"/>
    <property type="match status" value="1"/>
</dbReference>
<name>A0A4Y9XRN5_9AGAM</name>
<dbReference type="GO" id="GO:0031398">
    <property type="term" value="P:positive regulation of protein ubiquitination"/>
    <property type="evidence" value="ECO:0007669"/>
    <property type="project" value="TreeGrafter"/>
</dbReference>
<protein>
    <recommendedName>
        <fullName evidence="9">Metal homeostatis protein bsd2</fullName>
    </recommendedName>
</protein>
<evidence type="ECO:0000256" key="1">
    <source>
        <dbReference type="ARBA" id="ARBA00004141"/>
    </source>
</evidence>
<keyword evidence="8" id="KW-1185">Reference proteome</keyword>
<organism evidence="7 8">
    <name type="scientific">Dentipellis fragilis</name>
    <dbReference type="NCBI Taxonomy" id="205917"/>
    <lineage>
        <taxon>Eukaryota</taxon>
        <taxon>Fungi</taxon>
        <taxon>Dikarya</taxon>
        <taxon>Basidiomycota</taxon>
        <taxon>Agaricomycotina</taxon>
        <taxon>Agaricomycetes</taxon>
        <taxon>Russulales</taxon>
        <taxon>Hericiaceae</taxon>
        <taxon>Dentipellis</taxon>
    </lineage>
</organism>
<feature type="transmembrane region" description="Helical" evidence="6">
    <location>
        <begin position="254"/>
        <end position="273"/>
    </location>
</feature>
<reference evidence="7 8" key="1">
    <citation type="submission" date="2019-02" db="EMBL/GenBank/DDBJ databases">
        <title>Genome sequencing of the rare red list fungi Dentipellis fragilis.</title>
        <authorList>
            <person name="Buettner E."/>
            <person name="Kellner H."/>
        </authorList>
    </citation>
    <scope>NUCLEOTIDE SEQUENCE [LARGE SCALE GENOMIC DNA]</scope>
    <source>
        <strain evidence="7 8">DSM 105465</strain>
    </source>
</reference>
<gene>
    <name evidence="7" type="ORF">EVG20_g10399</name>
</gene>
<feature type="transmembrane region" description="Helical" evidence="6">
    <location>
        <begin position="352"/>
        <end position="373"/>
    </location>
</feature>
<comment type="caution">
    <text evidence="7">The sequence shown here is derived from an EMBL/GenBank/DDBJ whole genome shotgun (WGS) entry which is preliminary data.</text>
</comment>
<keyword evidence="2 6" id="KW-0812">Transmembrane</keyword>
<dbReference type="GO" id="GO:0048471">
    <property type="term" value="C:perinuclear region of cytoplasm"/>
    <property type="evidence" value="ECO:0007669"/>
    <property type="project" value="TreeGrafter"/>
</dbReference>
<evidence type="ECO:0000256" key="4">
    <source>
        <dbReference type="ARBA" id="ARBA00023136"/>
    </source>
</evidence>
<dbReference type="GO" id="GO:0007034">
    <property type="term" value="P:vacuolar transport"/>
    <property type="evidence" value="ECO:0007669"/>
    <property type="project" value="InterPro"/>
</dbReference>
<dbReference type="PANTHER" id="PTHR13396:SF5">
    <property type="entry name" value="NEDD4 FAMILY INTERACTING PROTEIN"/>
    <property type="match status" value="1"/>
</dbReference>
<dbReference type="EMBL" id="SEOQ01001249">
    <property type="protein sequence ID" value="TFY52790.1"/>
    <property type="molecule type" value="Genomic_DNA"/>
</dbReference>
<dbReference type="Pfam" id="PF10176">
    <property type="entry name" value="NEDD4_Bsd2"/>
    <property type="match status" value="1"/>
</dbReference>
<feature type="compositionally biased region" description="Acidic residues" evidence="5">
    <location>
        <begin position="20"/>
        <end position="33"/>
    </location>
</feature>
<feature type="region of interest" description="Disordered" evidence="5">
    <location>
        <begin position="1"/>
        <end position="92"/>
    </location>
</feature>
<evidence type="ECO:0000256" key="6">
    <source>
        <dbReference type="SAM" id="Phobius"/>
    </source>
</evidence>
<evidence type="ECO:0000256" key="3">
    <source>
        <dbReference type="ARBA" id="ARBA00022989"/>
    </source>
</evidence>
<feature type="transmembrane region" description="Helical" evidence="6">
    <location>
        <begin position="218"/>
        <end position="242"/>
    </location>
</feature>
<dbReference type="GO" id="GO:0016020">
    <property type="term" value="C:membrane"/>
    <property type="evidence" value="ECO:0007669"/>
    <property type="project" value="UniProtKB-SubCell"/>
</dbReference>
<evidence type="ECO:0000256" key="5">
    <source>
        <dbReference type="SAM" id="MobiDB-lite"/>
    </source>
</evidence>
<feature type="compositionally biased region" description="Pro residues" evidence="5">
    <location>
        <begin position="72"/>
        <end position="81"/>
    </location>
</feature>
<dbReference type="GO" id="GO:0030001">
    <property type="term" value="P:metal ion transport"/>
    <property type="evidence" value="ECO:0007669"/>
    <property type="project" value="InterPro"/>
</dbReference>
<dbReference type="Proteomes" id="UP000298327">
    <property type="component" value="Unassembled WGS sequence"/>
</dbReference>
<dbReference type="STRING" id="205917.A0A4Y9XRN5"/>
<dbReference type="AlphaFoldDB" id="A0A4Y9XRN5"/>
<dbReference type="GO" id="GO:0006511">
    <property type="term" value="P:ubiquitin-dependent protein catabolic process"/>
    <property type="evidence" value="ECO:0007669"/>
    <property type="project" value="TreeGrafter"/>
</dbReference>
<evidence type="ECO:0000313" key="8">
    <source>
        <dbReference type="Proteomes" id="UP000298327"/>
    </source>
</evidence>
<evidence type="ECO:0000313" key="7">
    <source>
        <dbReference type="EMBL" id="TFY52790.1"/>
    </source>
</evidence>
<accession>A0A4Y9XRN5</accession>